<dbReference type="Pfam" id="PF00583">
    <property type="entry name" value="Acetyltransf_1"/>
    <property type="match status" value="1"/>
</dbReference>
<dbReference type="GO" id="GO:0016747">
    <property type="term" value="F:acyltransferase activity, transferring groups other than amino-acyl groups"/>
    <property type="evidence" value="ECO:0007669"/>
    <property type="project" value="InterPro"/>
</dbReference>
<evidence type="ECO:0000313" key="3">
    <source>
        <dbReference type="Proteomes" id="UP000523000"/>
    </source>
</evidence>
<dbReference type="CDD" id="cd04301">
    <property type="entry name" value="NAT_SF"/>
    <property type="match status" value="1"/>
</dbReference>
<protein>
    <submittedName>
        <fullName evidence="2">GNAT superfamily N-acetyltransferase</fullName>
    </submittedName>
</protein>
<dbReference type="InterPro" id="IPR000182">
    <property type="entry name" value="GNAT_dom"/>
</dbReference>
<evidence type="ECO:0000313" key="2">
    <source>
        <dbReference type="EMBL" id="MBB2995389.1"/>
    </source>
</evidence>
<reference evidence="2 3" key="1">
    <citation type="submission" date="2020-08" db="EMBL/GenBank/DDBJ databases">
        <title>Sequencing the genomes of 1000 actinobacteria strains.</title>
        <authorList>
            <person name="Klenk H.-P."/>
        </authorList>
    </citation>
    <scope>NUCLEOTIDE SEQUENCE [LARGE SCALE GENOMIC DNA]</scope>
    <source>
        <strain evidence="2 3">DSM 22826</strain>
    </source>
</reference>
<keyword evidence="2" id="KW-0808">Transferase</keyword>
<dbReference type="Proteomes" id="UP000523000">
    <property type="component" value="Unassembled WGS sequence"/>
</dbReference>
<name>A0A839QGU0_9MICC</name>
<dbReference type="AlphaFoldDB" id="A0A839QGU0"/>
<evidence type="ECO:0000259" key="1">
    <source>
        <dbReference type="Pfam" id="PF00583"/>
    </source>
</evidence>
<dbReference type="Gene3D" id="3.40.630.30">
    <property type="match status" value="1"/>
</dbReference>
<sequence length="195" mass="20920">MLPAIEYSLSFSAPSSGEREALSSLTPSPDARWHEKLDAAKLVVTALHEGSRVGVGIVHTSVTAPTLADSPVELGAMFVHPAYRRLGIREQIADTRLTYALSMGGTPITVIDNRNDASWRHFARSTQWAVEQEYTGYFTGLPMTIWVAAESAWHRTRSGLSSLVPAQPGIVLPDAPFGSHHLASAGESDASSIPA</sequence>
<feature type="domain" description="N-acetyltransferase" evidence="1">
    <location>
        <begin position="32"/>
        <end position="122"/>
    </location>
</feature>
<dbReference type="InterPro" id="IPR016181">
    <property type="entry name" value="Acyl_CoA_acyltransferase"/>
</dbReference>
<keyword evidence="3" id="KW-1185">Reference proteome</keyword>
<accession>A0A839QGU0</accession>
<proteinExistence type="predicted"/>
<dbReference type="RefSeq" id="WP_183510656.1">
    <property type="nucleotide sequence ID" value="NZ_BAABGK010000090.1"/>
</dbReference>
<organism evidence="2 3">
    <name type="scientific">Paeniglutamicibacter cryotolerans</name>
    <dbReference type="NCBI Taxonomy" id="670079"/>
    <lineage>
        <taxon>Bacteria</taxon>
        <taxon>Bacillati</taxon>
        <taxon>Actinomycetota</taxon>
        <taxon>Actinomycetes</taxon>
        <taxon>Micrococcales</taxon>
        <taxon>Micrococcaceae</taxon>
        <taxon>Paeniglutamicibacter</taxon>
    </lineage>
</organism>
<comment type="caution">
    <text evidence="2">The sequence shown here is derived from an EMBL/GenBank/DDBJ whole genome shotgun (WGS) entry which is preliminary data.</text>
</comment>
<dbReference type="SUPFAM" id="SSF55729">
    <property type="entry name" value="Acyl-CoA N-acyltransferases (Nat)"/>
    <property type="match status" value="1"/>
</dbReference>
<gene>
    <name evidence="2" type="ORF">E9229_001580</name>
</gene>
<dbReference type="EMBL" id="JACHVS010000001">
    <property type="protein sequence ID" value="MBB2995389.1"/>
    <property type="molecule type" value="Genomic_DNA"/>
</dbReference>